<dbReference type="GO" id="GO:0060271">
    <property type="term" value="P:cilium assembly"/>
    <property type="evidence" value="ECO:0007669"/>
    <property type="project" value="TreeGrafter"/>
</dbReference>
<dbReference type="GO" id="GO:0030992">
    <property type="term" value="C:intraciliary transport particle B"/>
    <property type="evidence" value="ECO:0007669"/>
    <property type="project" value="TreeGrafter"/>
</dbReference>
<keyword evidence="9" id="KW-1185">Reference proteome</keyword>
<dbReference type="Pfam" id="PF10234">
    <property type="entry name" value="Cluap1"/>
    <property type="match status" value="1"/>
</dbReference>
<evidence type="ECO:0000256" key="1">
    <source>
        <dbReference type="ARBA" id="ARBA00004138"/>
    </source>
</evidence>
<evidence type="ECO:0000256" key="5">
    <source>
        <dbReference type="ARBA" id="ARBA00023069"/>
    </source>
</evidence>
<dbReference type="PANTHER" id="PTHR21547">
    <property type="entry name" value="CLUSTERIN ASSOCIATED PROTEIN 1"/>
    <property type="match status" value="1"/>
</dbReference>
<dbReference type="PANTHER" id="PTHR21547:SF0">
    <property type="entry name" value="CLUSTERIN-ASSOCIATED PROTEIN 1"/>
    <property type="match status" value="1"/>
</dbReference>
<evidence type="ECO:0000256" key="2">
    <source>
        <dbReference type="ARBA" id="ARBA00008340"/>
    </source>
</evidence>
<keyword evidence="4 7" id="KW-0175">Coiled coil</keyword>
<accession>A0A914CCT9</accession>
<dbReference type="Proteomes" id="UP000887540">
    <property type="component" value="Unplaced"/>
</dbReference>
<organism evidence="9 10">
    <name type="scientific">Acrobeloides nanus</name>
    <dbReference type="NCBI Taxonomy" id="290746"/>
    <lineage>
        <taxon>Eukaryota</taxon>
        <taxon>Metazoa</taxon>
        <taxon>Ecdysozoa</taxon>
        <taxon>Nematoda</taxon>
        <taxon>Chromadorea</taxon>
        <taxon>Rhabditida</taxon>
        <taxon>Tylenchina</taxon>
        <taxon>Cephalobomorpha</taxon>
        <taxon>Cephaloboidea</taxon>
        <taxon>Cephalobidae</taxon>
        <taxon>Acrobeloides</taxon>
    </lineage>
</organism>
<comment type="similarity">
    <text evidence="2">Belongs to the CLUAP1 family.</text>
</comment>
<feature type="compositionally biased region" description="Acidic residues" evidence="8">
    <location>
        <begin position="334"/>
        <end position="356"/>
    </location>
</feature>
<feature type="region of interest" description="Disordered" evidence="8">
    <location>
        <begin position="329"/>
        <end position="389"/>
    </location>
</feature>
<evidence type="ECO:0000313" key="10">
    <source>
        <dbReference type="WBParaSite" id="ACRNAN_Path_846.g3255.t1"/>
    </source>
</evidence>
<sequence>MSYRELRDATEILRSLDYPRLVSIENFRTPNFELIAEILEWIVRRFDPNVRVPKLLDTESDRVIFIKTCVLSLIQKARVKLNPKKLYQADGHAIRELMPLFKMLYQTTKASKDPNDESAAQISLLRSRISSMKQEIRMCVQLASEIPHSGVTLYDLLAKEIFAKESRMRAMSQSLNISDIEKIIRGMIEKSARETAEIEEKLNNISSDEASLDAKIDRRRREYDQLQKRLAKLQSFRPQYMDEYERYEEQLKGLYTEYVVKFRNLSYLQQQLWEVERAEKERSMDAERSMRLAVEKMRVDSQTVPPIEGLNVEDESQTKKVVKVYGNMTGAGLSDDEDEEDDGLGPDEEPELEDEHSELSEFSPEAMEPKVQQQIDENEDKENHSEDDF</sequence>
<evidence type="ECO:0000256" key="7">
    <source>
        <dbReference type="SAM" id="Coils"/>
    </source>
</evidence>
<name>A0A914CCT9_9BILA</name>
<evidence type="ECO:0000256" key="6">
    <source>
        <dbReference type="ARBA" id="ARBA00023273"/>
    </source>
</evidence>
<dbReference type="InterPro" id="IPR019366">
    <property type="entry name" value="Clusterin-associated_protein-1"/>
</dbReference>
<evidence type="ECO:0000256" key="3">
    <source>
        <dbReference type="ARBA" id="ARBA00022794"/>
    </source>
</evidence>
<dbReference type="WBParaSite" id="ACRNAN_Path_846.g3255.t1">
    <property type="protein sequence ID" value="ACRNAN_Path_846.g3255.t1"/>
    <property type="gene ID" value="ACRNAN_Path_846.g3255"/>
</dbReference>
<keyword evidence="3" id="KW-0970">Cilium biogenesis/degradation</keyword>
<evidence type="ECO:0000256" key="8">
    <source>
        <dbReference type="SAM" id="MobiDB-lite"/>
    </source>
</evidence>
<feature type="coiled-coil region" evidence="7">
    <location>
        <begin position="188"/>
        <end position="257"/>
    </location>
</feature>
<reference evidence="10" key="1">
    <citation type="submission" date="2022-11" db="UniProtKB">
        <authorList>
            <consortium name="WormBaseParasite"/>
        </authorList>
    </citation>
    <scope>IDENTIFICATION</scope>
</reference>
<dbReference type="GO" id="GO:0005929">
    <property type="term" value="C:cilium"/>
    <property type="evidence" value="ECO:0007669"/>
    <property type="project" value="UniProtKB-SubCell"/>
</dbReference>
<comment type="subcellular location">
    <subcellularLocation>
        <location evidence="1">Cell projection</location>
        <location evidence="1">Cilium</location>
    </subcellularLocation>
</comment>
<protein>
    <submittedName>
        <fullName evidence="10">Clusterin-associated protein 1</fullName>
    </submittedName>
</protein>
<proteinExistence type="inferred from homology"/>
<keyword evidence="6" id="KW-0966">Cell projection</keyword>
<dbReference type="GO" id="GO:0005815">
    <property type="term" value="C:microtubule organizing center"/>
    <property type="evidence" value="ECO:0007669"/>
    <property type="project" value="TreeGrafter"/>
</dbReference>
<keyword evidence="5" id="KW-0969">Cilium</keyword>
<evidence type="ECO:0000256" key="4">
    <source>
        <dbReference type="ARBA" id="ARBA00023054"/>
    </source>
</evidence>
<evidence type="ECO:0000313" key="9">
    <source>
        <dbReference type="Proteomes" id="UP000887540"/>
    </source>
</evidence>
<dbReference type="AlphaFoldDB" id="A0A914CCT9"/>